<dbReference type="EMBL" id="BMAC01000013">
    <property type="protein sequence ID" value="GFP79854.1"/>
    <property type="molecule type" value="Genomic_DNA"/>
</dbReference>
<protein>
    <submittedName>
        <fullName evidence="1">Uncharacterized protein</fullName>
    </submittedName>
</protein>
<dbReference type="AlphaFoldDB" id="A0A830B5J7"/>
<name>A0A830B5J7_9LAMI</name>
<comment type="caution">
    <text evidence="1">The sequence shown here is derived from an EMBL/GenBank/DDBJ whole genome shotgun (WGS) entry which is preliminary data.</text>
</comment>
<proteinExistence type="predicted"/>
<sequence>MCYLCPHCSNPYFSFFESTTLDGQPIAFTKDLAKRTMCAAKIVYVSAHKAAAMDRADAERNVMEALLARRGSKEAIERVAYLMANEQMQETMNDPIISVDTNS</sequence>
<organism evidence="1 2">
    <name type="scientific">Phtheirospermum japonicum</name>
    <dbReference type="NCBI Taxonomy" id="374723"/>
    <lineage>
        <taxon>Eukaryota</taxon>
        <taxon>Viridiplantae</taxon>
        <taxon>Streptophyta</taxon>
        <taxon>Embryophyta</taxon>
        <taxon>Tracheophyta</taxon>
        <taxon>Spermatophyta</taxon>
        <taxon>Magnoliopsida</taxon>
        <taxon>eudicotyledons</taxon>
        <taxon>Gunneridae</taxon>
        <taxon>Pentapetalae</taxon>
        <taxon>asterids</taxon>
        <taxon>lamiids</taxon>
        <taxon>Lamiales</taxon>
        <taxon>Orobanchaceae</taxon>
        <taxon>Orobanchaceae incertae sedis</taxon>
        <taxon>Phtheirospermum</taxon>
    </lineage>
</organism>
<reference evidence="1" key="1">
    <citation type="submission" date="2020-07" db="EMBL/GenBank/DDBJ databases">
        <title>Ethylene signaling mediates host invasion by parasitic plants.</title>
        <authorList>
            <person name="Yoshida S."/>
        </authorList>
    </citation>
    <scope>NUCLEOTIDE SEQUENCE</scope>
    <source>
        <strain evidence="1">Okayama</strain>
    </source>
</reference>
<dbReference type="PANTHER" id="PTHR34451">
    <property type="entry name" value="PHD FINGER FAMILY PROTEIN"/>
    <property type="match status" value="1"/>
</dbReference>
<accession>A0A830B5J7</accession>
<dbReference type="OrthoDB" id="692041at2759"/>
<dbReference type="Proteomes" id="UP000653305">
    <property type="component" value="Unassembled WGS sequence"/>
</dbReference>
<evidence type="ECO:0000313" key="2">
    <source>
        <dbReference type="Proteomes" id="UP000653305"/>
    </source>
</evidence>
<dbReference type="PANTHER" id="PTHR34451:SF7">
    <property type="entry name" value="PHD FINGER FAMILY PROTEIN"/>
    <property type="match status" value="1"/>
</dbReference>
<keyword evidence="2" id="KW-1185">Reference proteome</keyword>
<gene>
    <name evidence="1" type="ORF">PHJA_000128800</name>
</gene>
<evidence type="ECO:0000313" key="1">
    <source>
        <dbReference type="EMBL" id="GFP79854.1"/>
    </source>
</evidence>